<proteinExistence type="predicted"/>
<feature type="transmembrane region" description="Helical" evidence="1">
    <location>
        <begin position="65"/>
        <end position="84"/>
    </location>
</feature>
<name>A0A6M3IVE7_9ZZZZ</name>
<dbReference type="EMBL" id="MT142416">
    <property type="protein sequence ID" value="QJA80310.1"/>
    <property type="molecule type" value="Genomic_DNA"/>
</dbReference>
<feature type="transmembrane region" description="Helical" evidence="1">
    <location>
        <begin position="21"/>
        <end position="45"/>
    </location>
</feature>
<evidence type="ECO:0000313" key="2">
    <source>
        <dbReference type="EMBL" id="QJA61536.1"/>
    </source>
</evidence>
<gene>
    <name evidence="3" type="ORF">MM415A00747_0016</name>
    <name evidence="2" type="ORF">MM415B00927_0023</name>
</gene>
<keyword evidence="1" id="KW-0472">Membrane</keyword>
<keyword evidence="1" id="KW-1133">Transmembrane helix</keyword>
<evidence type="ECO:0000313" key="3">
    <source>
        <dbReference type="EMBL" id="QJA80310.1"/>
    </source>
</evidence>
<reference evidence="2" key="1">
    <citation type="submission" date="2020-03" db="EMBL/GenBank/DDBJ databases">
        <title>The deep terrestrial virosphere.</title>
        <authorList>
            <person name="Holmfeldt K."/>
            <person name="Nilsson E."/>
            <person name="Simone D."/>
            <person name="Lopez-Fernandez M."/>
            <person name="Wu X."/>
            <person name="de Brujin I."/>
            <person name="Lundin D."/>
            <person name="Andersson A."/>
            <person name="Bertilsson S."/>
            <person name="Dopson M."/>
        </authorList>
    </citation>
    <scope>NUCLEOTIDE SEQUENCE</scope>
    <source>
        <strain evidence="3">MM415A00747</strain>
        <strain evidence="2">MM415B00927</strain>
    </source>
</reference>
<accession>A0A6M3IVE7</accession>
<dbReference type="EMBL" id="MT141444">
    <property type="protein sequence ID" value="QJA61536.1"/>
    <property type="molecule type" value="Genomic_DNA"/>
</dbReference>
<protein>
    <submittedName>
        <fullName evidence="2">Uncharacterized protein</fullName>
    </submittedName>
</protein>
<organism evidence="2">
    <name type="scientific">viral metagenome</name>
    <dbReference type="NCBI Taxonomy" id="1070528"/>
    <lineage>
        <taxon>unclassified sequences</taxon>
        <taxon>metagenomes</taxon>
        <taxon>organismal metagenomes</taxon>
    </lineage>
</organism>
<keyword evidence="1" id="KW-0812">Transmembrane</keyword>
<sequence>MKNWINRHFTHSRDKVGDFGIRALLHIPIGLIMSVPIFGWGLLYLFKFYEKIEDVHTKDEAWKDVYGAMIGYVIGMAIQIINLWRVL</sequence>
<evidence type="ECO:0000256" key="1">
    <source>
        <dbReference type="SAM" id="Phobius"/>
    </source>
</evidence>
<dbReference type="AlphaFoldDB" id="A0A6M3IVE7"/>